<dbReference type="AlphaFoldDB" id="A0A255YHQ4"/>
<sequence length="304" mass="32996">MPSTSTSRTDVYEAITQQIITAIEAGAGNGHVQLPWHRSGASITRPVNIASSNAYRGVNTIALWAAADANGYEQGIWGTYRQWQERGAQVRKGEKSSLIVFYKQFDRDDDSGNAEGGDEADHQRRFMARASHVFNAAQVDGYTPDAATPAPAPIDPIAEADRVIAATGATIRIGGERAYYAPSSDHIAMPSQERFAGTTTSSATEGWYSTLLHELTHWSGHDSRLARQFGQRFGDDAYAMEELVAELGAAFLCGDLGITLEPRPDHAVYIGHWLRVLKGDRKAIFTAASAANKAAEYIQGFTES</sequence>
<proteinExistence type="predicted"/>
<evidence type="ECO:0000259" key="2">
    <source>
        <dbReference type="Pfam" id="PF18818"/>
    </source>
</evidence>
<dbReference type="InterPro" id="IPR017113">
    <property type="entry name" value="Antirestriction_ArdC"/>
</dbReference>
<gene>
    <name evidence="3" type="ORF">CHU93_09090</name>
</gene>
<comment type="caution">
    <text evidence="3">The sequence shown here is derived from an EMBL/GenBank/DDBJ whole genome shotgun (WGS) entry which is preliminary data.</text>
</comment>
<dbReference type="EMBL" id="NOXT01000109">
    <property type="protein sequence ID" value="OYQ28703.1"/>
    <property type="molecule type" value="Genomic_DNA"/>
</dbReference>
<accession>A0A255YHQ4</accession>
<dbReference type="Pfam" id="PF08401">
    <property type="entry name" value="ArdcN"/>
    <property type="match status" value="1"/>
</dbReference>
<dbReference type="PIRSF" id="PIRSF037112">
    <property type="entry name" value="Antirestriction_ArdC"/>
    <property type="match status" value="1"/>
</dbReference>
<dbReference type="RefSeq" id="WP_094473767.1">
    <property type="nucleotide sequence ID" value="NZ_NOXT01000109.1"/>
</dbReference>
<dbReference type="OrthoDB" id="9792687at2"/>
<feature type="domain" description="Polyvalent protein metallopeptidase" evidence="2">
    <location>
        <begin position="159"/>
        <end position="289"/>
    </location>
</feature>
<name>A0A255YHQ4_9SPHN</name>
<evidence type="ECO:0000313" key="3">
    <source>
        <dbReference type="EMBL" id="OYQ28703.1"/>
    </source>
</evidence>
<keyword evidence="4" id="KW-1185">Reference proteome</keyword>
<protein>
    <submittedName>
        <fullName evidence="3">Peptidase</fullName>
    </submittedName>
</protein>
<dbReference type="Proteomes" id="UP000216991">
    <property type="component" value="Unassembled WGS sequence"/>
</dbReference>
<dbReference type="Pfam" id="PF18818">
    <property type="entry name" value="MPTase-PolyVal"/>
    <property type="match status" value="1"/>
</dbReference>
<reference evidence="3 4" key="1">
    <citation type="submission" date="2017-07" db="EMBL/GenBank/DDBJ databases">
        <title>Sandarakinorhabdus cyanobacteriorum sp. nov., a novel bacterium isolated from cyanobacterial aggregates in a eutrophic lake.</title>
        <authorList>
            <person name="Cai H."/>
        </authorList>
    </citation>
    <scope>NUCLEOTIDE SEQUENCE [LARGE SCALE GENOMIC DNA]</scope>
    <source>
        <strain evidence="3 4">TH057</strain>
    </source>
</reference>
<dbReference type="GO" id="GO:0003697">
    <property type="term" value="F:single-stranded DNA binding"/>
    <property type="evidence" value="ECO:0007669"/>
    <property type="project" value="InterPro"/>
</dbReference>
<feature type="domain" description="N-terminal" evidence="1">
    <location>
        <begin position="10"/>
        <end position="134"/>
    </location>
</feature>
<dbReference type="InterPro" id="IPR013610">
    <property type="entry name" value="ArdC_N"/>
</dbReference>
<evidence type="ECO:0000259" key="1">
    <source>
        <dbReference type="Pfam" id="PF08401"/>
    </source>
</evidence>
<evidence type="ECO:0000313" key="4">
    <source>
        <dbReference type="Proteomes" id="UP000216991"/>
    </source>
</evidence>
<organism evidence="3 4">
    <name type="scientific">Sandarakinorhabdus cyanobacteriorum</name>
    <dbReference type="NCBI Taxonomy" id="1981098"/>
    <lineage>
        <taxon>Bacteria</taxon>
        <taxon>Pseudomonadati</taxon>
        <taxon>Pseudomonadota</taxon>
        <taxon>Alphaproteobacteria</taxon>
        <taxon>Sphingomonadales</taxon>
        <taxon>Sphingosinicellaceae</taxon>
        <taxon>Sandarakinorhabdus</taxon>
    </lineage>
</organism>
<dbReference type="InterPro" id="IPR041459">
    <property type="entry name" value="MPTase-PolyVal"/>
</dbReference>